<dbReference type="EMBL" id="JAUJYO010000007">
    <property type="protein sequence ID" value="KAK1312293.1"/>
    <property type="molecule type" value="Genomic_DNA"/>
</dbReference>
<keyword evidence="2" id="KW-0472">Membrane</keyword>
<accession>A0AAV9EJ90</accession>
<dbReference type="PANTHER" id="PTHR34200">
    <property type="entry name" value="DENTIN SIALOPHOSPHOPROTEIN-LIKE ISOFORM X1"/>
    <property type="match status" value="1"/>
</dbReference>
<evidence type="ECO:0000256" key="1">
    <source>
        <dbReference type="SAM" id="MobiDB-lite"/>
    </source>
</evidence>
<dbReference type="Pfam" id="PF24053">
    <property type="entry name" value="DUF7356"/>
    <property type="match status" value="1"/>
</dbReference>
<feature type="compositionally biased region" description="Basic and acidic residues" evidence="1">
    <location>
        <begin position="58"/>
        <end position="69"/>
    </location>
</feature>
<feature type="compositionally biased region" description="Polar residues" evidence="1">
    <location>
        <begin position="244"/>
        <end position="255"/>
    </location>
</feature>
<name>A0AAV9EJ90_ACOCL</name>
<feature type="region of interest" description="Disordered" evidence="1">
    <location>
        <begin position="236"/>
        <end position="306"/>
    </location>
</feature>
<feature type="compositionally biased region" description="Low complexity" evidence="1">
    <location>
        <begin position="31"/>
        <end position="52"/>
    </location>
</feature>
<evidence type="ECO:0000313" key="6">
    <source>
        <dbReference type="Proteomes" id="UP001180020"/>
    </source>
</evidence>
<dbReference type="InterPro" id="IPR055780">
    <property type="entry name" value="DUF7356"/>
</dbReference>
<evidence type="ECO:0000256" key="3">
    <source>
        <dbReference type="SAM" id="SignalP"/>
    </source>
</evidence>
<organism evidence="5 6">
    <name type="scientific">Acorus calamus</name>
    <name type="common">Sweet flag</name>
    <dbReference type="NCBI Taxonomy" id="4465"/>
    <lineage>
        <taxon>Eukaryota</taxon>
        <taxon>Viridiplantae</taxon>
        <taxon>Streptophyta</taxon>
        <taxon>Embryophyta</taxon>
        <taxon>Tracheophyta</taxon>
        <taxon>Spermatophyta</taxon>
        <taxon>Magnoliopsida</taxon>
        <taxon>Liliopsida</taxon>
        <taxon>Acoraceae</taxon>
        <taxon>Acorus</taxon>
    </lineage>
</organism>
<feature type="transmembrane region" description="Helical" evidence="2">
    <location>
        <begin position="201"/>
        <end position="220"/>
    </location>
</feature>
<feature type="chain" id="PRO_5043933833" description="DUF7356 domain-containing protein" evidence="3">
    <location>
        <begin position="23"/>
        <end position="306"/>
    </location>
</feature>
<sequence>MSRNRYPSVLLLVLLVLEGSDALHRNLFAVDDSPSPSPIPSVNSVQNSVNPVKTPAKGKPETKDRERPPISHGAAPSESTPGGAKHPPEESHIPECGASDNMCRNESLVACFQNGELLIHNKGKDALDVNIAVVASQNTTYKCQVTGHQAKKMPIKSDILPVKKIVLTTKNENCTITVSSSSPTWTDRIPNYATMHMTPIYGAYAIFLIIMVGGGTWACCKFKRRCRRADGGVPYQELEMGMPQPTSTHNGTATSDNWDQGWDDDWEDDNKPAGGALDKRHAGSVSANGLASRSTSKEGWDDDWDD</sequence>
<keyword evidence="2" id="KW-1133">Transmembrane helix</keyword>
<comment type="caution">
    <text evidence="5">The sequence shown here is derived from an EMBL/GenBank/DDBJ whole genome shotgun (WGS) entry which is preliminary data.</text>
</comment>
<proteinExistence type="predicted"/>
<feature type="region of interest" description="Disordered" evidence="1">
    <location>
        <begin position="31"/>
        <end position="98"/>
    </location>
</feature>
<dbReference type="Proteomes" id="UP001180020">
    <property type="component" value="Unassembled WGS sequence"/>
</dbReference>
<keyword evidence="6" id="KW-1185">Reference proteome</keyword>
<reference evidence="5" key="1">
    <citation type="journal article" date="2023" name="Nat. Commun.">
        <title>Diploid and tetraploid genomes of Acorus and the evolution of monocots.</title>
        <authorList>
            <person name="Ma L."/>
            <person name="Liu K.W."/>
            <person name="Li Z."/>
            <person name="Hsiao Y.Y."/>
            <person name="Qi Y."/>
            <person name="Fu T."/>
            <person name="Tang G.D."/>
            <person name="Zhang D."/>
            <person name="Sun W.H."/>
            <person name="Liu D.K."/>
            <person name="Li Y."/>
            <person name="Chen G.Z."/>
            <person name="Liu X.D."/>
            <person name="Liao X.Y."/>
            <person name="Jiang Y.T."/>
            <person name="Yu X."/>
            <person name="Hao Y."/>
            <person name="Huang J."/>
            <person name="Zhao X.W."/>
            <person name="Ke S."/>
            <person name="Chen Y.Y."/>
            <person name="Wu W.L."/>
            <person name="Hsu J.L."/>
            <person name="Lin Y.F."/>
            <person name="Huang M.D."/>
            <person name="Li C.Y."/>
            <person name="Huang L."/>
            <person name="Wang Z.W."/>
            <person name="Zhao X."/>
            <person name="Zhong W.Y."/>
            <person name="Peng D.H."/>
            <person name="Ahmad S."/>
            <person name="Lan S."/>
            <person name="Zhang J.S."/>
            <person name="Tsai W.C."/>
            <person name="Van de Peer Y."/>
            <person name="Liu Z.J."/>
        </authorList>
    </citation>
    <scope>NUCLEOTIDE SEQUENCE</scope>
    <source>
        <strain evidence="5">CP</strain>
    </source>
</reference>
<gene>
    <name evidence="5" type="ORF">QJS10_CPA07g01317</name>
</gene>
<evidence type="ECO:0000256" key="2">
    <source>
        <dbReference type="SAM" id="Phobius"/>
    </source>
</evidence>
<keyword evidence="3" id="KW-0732">Signal</keyword>
<protein>
    <recommendedName>
        <fullName evidence="4">DUF7356 domain-containing protein</fullName>
    </recommendedName>
</protein>
<reference evidence="5" key="2">
    <citation type="submission" date="2023-06" db="EMBL/GenBank/DDBJ databases">
        <authorList>
            <person name="Ma L."/>
            <person name="Liu K.-W."/>
            <person name="Li Z."/>
            <person name="Hsiao Y.-Y."/>
            <person name="Qi Y."/>
            <person name="Fu T."/>
            <person name="Tang G."/>
            <person name="Zhang D."/>
            <person name="Sun W.-H."/>
            <person name="Liu D.-K."/>
            <person name="Li Y."/>
            <person name="Chen G.-Z."/>
            <person name="Liu X.-D."/>
            <person name="Liao X.-Y."/>
            <person name="Jiang Y.-T."/>
            <person name="Yu X."/>
            <person name="Hao Y."/>
            <person name="Huang J."/>
            <person name="Zhao X.-W."/>
            <person name="Ke S."/>
            <person name="Chen Y.-Y."/>
            <person name="Wu W.-L."/>
            <person name="Hsu J.-L."/>
            <person name="Lin Y.-F."/>
            <person name="Huang M.-D."/>
            <person name="Li C.-Y."/>
            <person name="Huang L."/>
            <person name="Wang Z.-W."/>
            <person name="Zhao X."/>
            <person name="Zhong W.-Y."/>
            <person name="Peng D.-H."/>
            <person name="Ahmad S."/>
            <person name="Lan S."/>
            <person name="Zhang J.-S."/>
            <person name="Tsai W.-C."/>
            <person name="Van De Peer Y."/>
            <person name="Liu Z.-J."/>
        </authorList>
    </citation>
    <scope>NUCLEOTIDE SEQUENCE</scope>
    <source>
        <strain evidence="5">CP</strain>
        <tissue evidence="5">Leaves</tissue>
    </source>
</reference>
<feature type="compositionally biased region" description="Polar residues" evidence="1">
    <location>
        <begin position="285"/>
        <end position="294"/>
    </location>
</feature>
<evidence type="ECO:0000259" key="4">
    <source>
        <dbReference type="Pfam" id="PF24053"/>
    </source>
</evidence>
<feature type="domain" description="DUF7356" evidence="4">
    <location>
        <begin position="90"/>
        <end position="181"/>
    </location>
</feature>
<keyword evidence="2" id="KW-0812">Transmembrane</keyword>
<dbReference type="AlphaFoldDB" id="A0AAV9EJ90"/>
<dbReference type="PANTHER" id="PTHR34200:SF2">
    <property type="entry name" value="TRANSMEMBRANE PROTEIN"/>
    <property type="match status" value="1"/>
</dbReference>
<feature type="signal peptide" evidence="3">
    <location>
        <begin position="1"/>
        <end position="22"/>
    </location>
</feature>
<evidence type="ECO:0000313" key="5">
    <source>
        <dbReference type="EMBL" id="KAK1312293.1"/>
    </source>
</evidence>